<name>A0A520LKV8_9GAMM</name>
<evidence type="ECO:0000256" key="1">
    <source>
        <dbReference type="ARBA" id="ARBA00023125"/>
    </source>
</evidence>
<protein>
    <submittedName>
        <fullName evidence="4">Nucleoid occlusion factor SlmA</fullName>
    </submittedName>
</protein>
<evidence type="ECO:0000259" key="3">
    <source>
        <dbReference type="Pfam" id="PF22276"/>
    </source>
</evidence>
<dbReference type="Pfam" id="PF00440">
    <property type="entry name" value="TetR_N"/>
    <property type="match status" value="1"/>
</dbReference>
<comment type="caution">
    <text evidence="4">The sequence shown here is derived from an EMBL/GenBank/DDBJ whole genome shotgun (WGS) entry which is preliminary data.</text>
</comment>
<dbReference type="InterPro" id="IPR001647">
    <property type="entry name" value="HTH_TetR"/>
</dbReference>
<dbReference type="InterPro" id="IPR050624">
    <property type="entry name" value="HTH-type_Tx_Regulator"/>
</dbReference>
<dbReference type="Pfam" id="PF22276">
    <property type="entry name" value="SlmA-like_C"/>
    <property type="match status" value="1"/>
</dbReference>
<dbReference type="AlphaFoldDB" id="A0A520LKV8"/>
<gene>
    <name evidence="4" type="primary">slmA</name>
    <name evidence="4" type="ORF">EVB02_03280</name>
</gene>
<evidence type="ECO:0000313" key="4">
    <source>
        <dbReference type="EMBL" id="RZO05587.1"/>
    </source>
</evidence>
<dbReference type="GO" id="GO:0003677">
    <property type="term" value="F:DNA binding"/>
    <property type="evidence" value="ECO:0007669"/>
    <property type="project" value="UniProtKB-KW"/>
</dbReference>
<dbReference type="InterPro" id="IPR054580">
    <property type="entry name" value="SlmA-like_C"/>
</dbReference>
<feature type="domain" description="HTH tetR-type" evidence="2">
    <location>
        <begin position="25"/>
        <end position="55"/>
    </location>
</feature>
<dbReference type="NCBIfam" id="NF007015">
    <property type="entry name" value="PRK09480.1"/>
    <property type="match status" value="1"/>
</dbReference>
<dbReference type="PANTHER" id="PTHR43479:SF11">
    <property type="entry name" value="ACREF_ENVCD OPERON REPRESSOR-RELATED"/>
    <property type="match status" value="1"/>
</dbReference>
<dbReference type="EMBL" id="SHBO01000039">
    <property type="protein sequence ID" value="RZO05587.1"/>
    <property type="molecule type" value="Genomic_DNA"/>
</dbReference>
<dbReference type="SUPFAM" id="SSF46689">
    <property type="entry name" value="Homeodomain-like"/>
    <property type="match status" value="1"/>
</dbReference>
<sequence>MRLKKGMRRQEILQALARMLESQKGRITTAALSSELKISEAALYRHFPSKVKMYEGLLDFAEETIFARISSITAENQNAFEQCNRIISLILNFCVKNPGITRLLNGDALAYEDSVLPARIKTFYDRLELQFQSTLLEGQSRFEFELIGTIESIANLMITIVEGKISAYVRSDFNKNPLQSHSNQWKVIVSGISQK</sequence>
<dbReference type="Gene3D" id="1.10.357.10">
    <property type="entry name" value="Tetracycline Repressor, domain 2"/>
    <property type="match status" value="1"/>
</dbReference>
<evidence type="ECO:0000259" key="2">
    <source>
        <dbReference type="Pfam" id="PF00440"/>
    </source>
</evidence>
<accession>A0A520LKV8</accession>
<feature type="domain" description="Nucleoid occlusion factor SlmA-like C-terminal" evidence="3">
    <location>
        <begin position="79"/>
        <end position="189"/>
    </location>
</feature>
<reference evidence="4 5" key="1">
    <citation type="submission" date="2019-02" db="EMBL/GenBank/DDBJ databases">
        <title>Prokaryotic population dynamics and viral predation in marine succession experiment using metagenomics: the confinement effect.</title>
        <authorList>
            <person name="Haro-Moreno J.M."/>
            <person name="Rodriguez-Valera F."/>
            <person name="Lopez-Perez M."/>
        </authorList>
    </citation>
    <scope>NUCLEOTIDE SEQUENCE [LARGE SCALE GENOMIC DNA]</scope>
    <source>
        <strain evidence="4">MED-G169</strain>
    </source>
</reference>
<dbReference type="PANTHER" id="PTHR43479">
    <property type="entry name" value="ACREF/ENVCD OPERON REPRESSOR-RELATED"/>
    <property type="match status" value="1"/>
</dbReference>
<evidence type="ECO:0000313" key="5">
    <source>
        <dbReference type="Proteomes" id="UP000318148"/>
    </source>
</evidence>
<organism evidence="4 5">
    <name type="scientific">SAR92 clade bacterium</name>
    <dbReference type="NCBI Taxonomy" id="2315479"/>
    <lineage>
        <taxon>Bacteria</taxon>
        <taxon>Pseudomonadati</taxon>
        <taxon>Pseudomonadota</taxon>
        <taxon>Gammaproteobacteria</taxon>
        <taxon>Cellvibrionales</taxon>
        <taxon>Porticoccaceae</taxon>
        <taxon>SAR92 clade</taxon>
    </lineage>
</organism>
<dbReference type="InterPro" id="IPR009057">
    <property type="entry name" value="Homeodomain-like_sf"/>
</dbReference>
<dbReference type="Proteomes" id="UP000318148">
    <property type="component" value="Unassembled WGS sequence"/>
</dbReference>
<keyword evidence="1" id="KW-0238">DNA-binding</keyword>
<proteinExistence type="predicted"/>